<feature type="transmembrane region" description="Helical" evidence="1">
    <location>
        <begin position="12"/>
        <end position="33"/>
    </location>
</feature>
<proteinExistence type="predicted"/>
<dbReference type="EMBL" id="AJ871267">
    <property type="protein sequence ID" value="CAI38859.1"/>
    <property type="molecule type" value="Genomic_DNA"/>
</dbReference>
<protein>
    <submittedName>
        <fullName evidence="2">Uncharacterized protein</fullName>
    </submittedName>
</protein>
<keyword evidence="1" id="KW-0472">Membrane</keyword>
<dbReference type="AlphaFoldDB" id="Q5DUX9"/>
<organism evidence="2">
    <name type="scientific">Nyctotherus ovalis</name>
    <name type="common">Ciliate protozoan</name>
    <dbReference type="NCBI Taxonomy" id="70075"/>
    <lineage>
        <taxon>Eukaryota</taxon>
        <taxon>Sar</taxon>
        <taxon>Alveolata</taxon>
        <taxon>Ciliophora</taxon>
        <taxon>Intramacronucleata</taxon>
        <taxon>Armophorea</taxon>
        <taxon>Clevelandellida</taxon>
        <taxon>Nyctotheridae</taxon>
        <taxon>Nyctotherus</taxon>
    </lineage>
</organism>
<accession>Q5DUX9</accession>
<sequence length="71" mass="8584">MSLLDSNWIYTIMHLNIYFHIYFILIFPVYVIIGYDQYLMILHNAQIVEEYLLRVYFTRSIKITYLGGVDV</sequence>
<keyword evidence="1" id="KW-0812">Transmembrane</keyword>
<evidence type="ECO:0000256" key="1">
    <source>
        <dbReference type="SAM" id="Phobius"/>
    </source>
</evidence>
<name>Q5DUX9_NYCOV</name>
<evidence type="ECO:0000313" key="2">
    <source>
        <dbReference type="EMBL" id="CAI38859.1"/>
    </source>
</evidence>
<geneLocation type="hydrogenosome" evidence="2"/>
<keyword evidence="2" id="KW-0377">Hydrogenosome</keyword>
<keyword evidence="1" id="KW-1133">Transmembrane helix</keyword>
<reference evidence="2" key="1">
    <citation type="journal article" date="2005" name="Nature">
        <title>An anaerobic mitochondrion that produces hydrogen.</title>
        <authorList>
            <person name="Boxma B."/>
            <person name="de Graaf R.M."/>
            <person name="van der Staay G.W.M."/>
            <person name="van Alen T.A."/>
            <person name="Ricard G."/>
            <person name="Gabaldon T."/>
            <person name="van Hoek A.H.A.M."/>
            <person name="Moon-van der Staay S.Y."/>
            <person name="Koopman W.J.H."/>
            <person name="van Hellemond J.J."/>
            <person name="Tielens A.G.M."/>
            <person name="Friedrich T."/>
            <person name="Veenhuis M."/>
            <person name="Huynen M.A."/>
            <person name="Hackstein J.H.P."/>
        </authorList>
    </citation>
    <scope>NUCLEOTIDE SEQUENCE</scope>
</reference>